<dbReference type="Pfam" id="PF11845">
    <property type="entry name" value="Tll0287-like"/>
    <property type="match status" value="1"/>
</dbReference>
<keyword evidence="4" id="KW-1185">Reference proteome</keyword>
<accession>A0A1I5UNV0</accession>
<protein>
    <recommendedName>
        <fullName evidence="2">Tll0287-like domain-containing protein</fullName>
    </recommendedName>
</protein>
<evidence type="ECO:0000259" key="2">
    <source>
        <dbReference type="Pfam" id="PF11845"/>
    </source>
</evidence>
<proteinExistence type="predicted"/>
<gene>
    <name evidence="3" type="ORF">SAMN05216234_1673</name>
</gene>
<dbReference type="RefSeq" id="WP_092914245.1">
    <property type="nucleotide sequence ID" value="NZ_FOXB01000067.1"/>
</dbReference>
<dbReference type="STRING" id="223786.SAMN05216234_1673"/>
<feature type="chain" id="PRO_5011561589" description="Tll0287-like domain-containing protein" evidence="1">
    <location>
        <begin position="20"/>
        <end position="200"/>
    </location>
</feature>
<reference evidence="3 4" key="1">
    <citation type="submission" date="2016-10" db="EMBL/GenBank/DDBJ databases">
        <authorList>
            <person name="de Groot N.N."/>
        </authorList>
    </citation>
    <scope>NUCLEOTIDE SEQUENCE [LARGE SCALE GENOMIC DNA]</scope>
    <source>
        <strain evidence="3 4">EP1-55-1</strain>
    </source>
</reference>
<feature type="signal peptide" evidence="1">
    <location>
        <begin position="1"/>
        <end position="19"/>
    </location>
</feature>
<sequence>MNIGRLTFIGLMTSVMLFASQSGQNAMGPKPKKGDGEISQVVKTGQNATKLLLKTLGGNMKKHMKSGGPADALNFCALNAAKLTAKVDEKLGKNVSVKRITLKPRNPANEAEKDERKVLEALQTLHETGVRLPRHLIQETDGGYKFYKPLKIAKKVCLKCHGTNIDPKLEKTIAKFYPTDKATGYKMGDLRGAIVVTIKK</sequence>
<evidence type="ECO:0000313" key="4">
    <source>
        <dbReference type="Proteomes" id="UP000199227"/>
    </source>
</evidence>
<dbReference type="OrthoDB" id="9797588at2"/>
<dbReference type="InterPro" id="IPR021796">
    <property type="entry name" value="Tll0287-like_dom"/>
</dbReference>
<dbReference type="AlphaFoldDB" id="A0A1I5UNV0"/>
<evidence type="ECO:0000256" key="1">
    <source>
        <dbReference type="SAM" id="SignalP"/>
    </source>
</evidence>
<evidence type="ECO:0000313" key="3">
    <source>
        <dbReference type="EMBL" id="SFP96984.1"/>
    </source>
</evidence>
<name>A0A1I5UNV0_9BACT</name>
<organism evidence="3 4">
    <name type="scientific">Hydrogenimonas thermophila</name>
    <dbReference type="NCBI Taxonomy" id="223786"/>
    <lineage>
        <taxon>Bacteria</taxon>
        <taxon>Pseudomonadati</taxon>
        <taxon>Campylobacterota</taxon>
        <taxon>Epsilonproteobacteria</taxon>
        <taxon>Campylobacterales</taxon>
        <taxon>Hydrogenimonadaceae</taxon>
        <taxon>Hydrogenimonas</taxon>
    </lineage>
</organism>
<keyword evidence="1" id="KW-0732">Signal</keyword>
<dbReference type="EMBL" id="FOXB01000067">
    <property type="protein sequence ID" value="SFP96984.1"/>
    <property type="molecule type" value="Genomic_DNA"/>
</dbReference>
<dbReference type="Proteomes" id="UP000199227">
    <property type="component" value="Unassembled WGS sequence"/>
</dbReference>
<feature type="domain" description="Tll0287-like" evidence="2">
    <location>
        <begin position="60"/>
        <end position="198"/>
    </location>
</feature>